<dbReference type="EMBL" id="JBHTII010000001">
    <property type="protein sequence ID" value="MFD0789277.1"/>
    <property type="molecule type" value="Genomic_DNA"/>
</dbReference>
<dbReference type="Pfam" id="PF12900">
    <property type="entry name" value="Pyridox_ox_2"/>
    <property type="match status" value="1"/>
</dbReference>
<proteinExistence type="predicted"/>
<reference evidence="3" key="1">
    <citation type="journal article" date="2019" name="Int. J. Syst. Evol. Microbiol.">
        <title>The Global Catalogue of Microorganisms (GCM) 10K type strain sequencing project: providing services to taxonomists for standard genome sequencing and annotation.</title>
        <authorList>
            <consortium name="The Broad Institute Genomics Platform"/>
            <consortium name="The Broad Institute Genome Sequencing Center for Infectious Disease"/>
            <person name="Wu L."/>
            <person name="Ma J."/>
        </authorList>
    </citation>
    <scope>NUCLEOTIDE SEQUENCE [LARGE SCALE GENOMIC DNA]</scope>
    <source>
        <strain evidence="3">CCUG 54523</strain>
    </source>
</reference>
<gene>
    <name evidence="2" type="ORF">ACFQ0P_02620</name>
</gene>
<keyword evidence="3" id="KW-1185">Reference proteome</keyword>
<evidence type="ECO:0000313" key="2">
    <source>
        <dbReference type="EMBL" id="MFD0789277.1"/>
    </source>
</evidence>
<dbReference type="Proteomes" id="UP001597055">
    <property type="component" value="Unassembled WGS sequence"/>
</dbReference>
<dbReference type="RefSeq" id="WP_204980164.1">
    <property type="nucleotide sequence ID" value="NZ_JBHTII010000001.1"/>
</dbReference>
<accession>A0ABW3AEF8</accession>
<dbReference type="SUPFAM" id="SSF50475">
    <property type="entry name" value="FMN-binding split barrel"/>
    <property type="match status" value="1"/>
</dbReference>
<name>A0ABW3AEF8_9MICO</name>
<protein>
    <submittedName>
        <fullName evidence="2">Pyridoxamine 5'-phosphate oxidase family protein</fullName>
    </submittedName>
</protein>
<dbReference type="InterPro" id="IPR024747">
    <property type="entry name" value="Pyridox_Oxase-rel"/>
</dbReference>
<sequence>MAASSGKGHTPLAEHLGTAECWGLLEGEQFGRLALIGDNDVPDVFPVNFVAHEGAIYIRTAHDSKLVRVATHPVAAFEIDGSDGEHRWSVVIRGPIARLTDEAEIARSGIGSVRSESPRHKPYVLKLSGNVVTGRRFPIAEERPVRPRGAPISPGGGGTDAPGVTPVEEHLPADKPYHIPSHRPVPEVDVENGRAH</sequence>
<comment type="caution">
    <text evidence="2">The sequence shown here is derived from an EMBL/GenBank/DDBJ whole genome shotgun (WGS) entry which is preliminary data.</text>
</comment>
<evidence type="ECO:0000256" key="1">
    <source>
        <dbReference type="SAM" id="MobiDB-lite"/>
    </source>
</evidence>
<organism evidence="2 3">
    <name type="scientific">Microbacterium insulae</name>
    <dbReference type="NCBI Taxonomy" id="483014"/>
    <lineage>
        <taxon>Bacteria</taxon>
        <taxon>Bacillati</taxon>
        <taxon>Actinomycetota</taxon>
        <taxon>Actinomycetes</taxon>
        <taxon>Micrococcales</taxon>
        <taxon>Microbacteriaceae</taxon>
        <taxon>Microbacterium</taxon>
    </lineage>
</organism>
<feature type="compositionally biased region" description="Basic and acidic residues" evidence="1">
    <location>
        <begin position="167"/>
        <end position="177"/>
    </location>
</feature>
<dbReference type="InterPro" id="IPR012349">
    <property type="entry name" value="Split_barrel_FMN-bd"/>
</dbReference>
<evidence type="ECO:0000313" key="3">
    <source>
        <dbReference type="Proteomes" id="UP001597055"/>
    </source>
</evidence>
<feature type="region of interest" description="Disordered" evidence="1">
    <location>
        <begin position="138"/>
        <end position="196"/>
    </location>
</feature>
<dbReference type="Gene3D" id="2.30.110.10">
    <property type="entry name" value="Electron Transport, Fmn-binding Protein, Chain A"/>
    <property type="match status" value="1"/>
</dbReference>